<keyword evidence="1" id="KW-0863">Zinc-finger</keyword>
<reference evidence="3 4" key="1">
    <citation type="submission" date="2019-08" db="EMBL/GenBank/DDBJ databases">
        <title>Whole genome of Aphis craccivora.</title>
        <authorList>
            <person name="Voronova N.V."/>
            <person name="Shulinski R.S."/>
            <person name="Bandarenka Y.V."/>
            <person name="Zhorov D.G."/>
            <person name="Warner D."/>
        </authorList>
    </citation>
    <scope>NUCLEOTIDE SEQUENCE [LARGE SCALE GENOMIC DNA]</scope>
    <source>
        <strain evidence="3">180601</strain>
        <tissue evidence="3">Whole Body</tissue>
    </source>
</reference>
<dbReference type="SMART" id="SM00343">
    <property type="entry name" value="ZnF_C2HC"/>
    <property type="match status" value="1"/>
</dbReference>
<evidence type="ECO:0000313" key="4">
    <source>
        <dbReference type="Proteomes" id="UP000478052"/>
    </source>
</evidence>
<accession>A0A6G0Z2Z3</accession>
<dbReference type="Proteomes" id="UP000478052">
    <property type="component" value="Unassembled WGS sequence"/>
</dbReference>
<name>A0A6G0Z2Z3_APHCR</name>
<feature type="non-terminal residue" evidence="3">
    <location>
        <position position="176"/>
    </location>
</feature>
<dbReference type="AlphaFoldDB" id="A0A6G0Z2Z3"/>
<dbReference type="SUPFAM" id="SSF57756">
    <property type="entry name" value="Retrovirus zinc finger-like domains"/>
    <property type="match status" value="1"/>
</dbReference>
<proteinExistence type="predicted"/>
<dbReference type="EMBL" id="VUJU01001554">
    <property type="protein sequence ID" value="KAF0764777.1"/>
    <property type="molecule type" value="Genomic_DNA"/>
</dbReference>
<keyword evidence="1" id="KW-0862">Zinc</keyword>
<dbReference type="OrthoDB" id="10522500at2759"/>
<dbReference type="PROSITE" id="PS50158">
    <property type="entry name" value="ZF_CCHC"/>
    <property type="match status" value="1"/>
</dbReference>
<dbReference type="Pfam" id="PF00098">
    <property type="entry name" value="zf-CCHC"/>
    <property type="match status" value="1"/>
</dbReference>
<dbReference type="GO" id="GO:0003676">
    <property type="term" value="F:nucleic acid binding"/>
    <property type="evidence" value="ECO:0007669"/>
    <property type="project" value="InterPro"/>
</dbReference>
<protein>
    <submittedName>
        <fullName evidence="3">CCHC-type domain-containing protein</fullName>
    </submittedName>
</protein>
<dbReference type="InterPro" id="IPR036875">
    <property type="entry name" value="Znf_CCHC_sf"/>
</dbReference>
<sequence>RHEKNISQTVQTNALRVFIEVVSFSIRTILKARNIGSLERAITLAIIEKEKTVKTSKQQKNDYKISYIKCDRCGKVGHYANECRSTILPNNNTRFRNSVSNREERPSSFKREYQERNVCLTKKKKTNKFTNSNNVNNEPIGTSYANRIEDEINQNQVRVRSRNSTKNTLCVYRTTF</sequence>
<comment type="caution">
    <text evidence="3">The sequence shown here is derived from an EMBL/GenBank/DDBJ whole genome shotgun (WGS) entry which is preliminary data.</text>
</comment>
<feature type="non-terminal residue" evidence="3">
    <location>
        <position position="1"/>
    </location>
</feature>
<keyword evidence="4" id="KW-1185">Reference proteome</keyword>
<dbReference type="InterPro" id="IPR001878">
    <property type="entry name" value="Znf_CCHC"/>
</dbReference>
<keyword evidence="1" id="KW-0479">Metal-binding</keyword>
<evidence type="ECO:0000259" key="2">
    <source>
        <dbReference type="PROSITE" id="PS50158"/>
    </source>
</evidence>
<evidence type="ECO:0000256" key="1">
    <source>
        <dbReference type="PROSITE-ProRule" id="PRU00047"/>
    </source>
</evidence>
<dbReference type="Gene3D" id="4.10.60.10">
    <property type="entry name" value="Zinc finger, CCHC-type"/>
    <property type="match status" value="1"/>
</dbReference>
<feature type="domain" description="CCHC-type" evidence="2">
    <location>
        <begin position="69"/>
        <end position="85"/>
    </location>
</feature>
<organism evidence="3 4">
    <name type="scientific">Aphis craccivora</name>
    <name type="common">Cowpea aphid</name>
    <dbReference type="NCBI Taxonomy" id="307492"/>
    <lineage>
        <taxon>Eukaryota</taxon>
        <taxon>Metazoa</taxon>
        <taxon>Ecdysozoa</taxon>
        <taxon>Arthropoda</taxon>
        <taxon>Hexapoda</taxon>
        <taxon>Insecta</taxon>
        <taxon>Pterygota</taxon>
        <taxon>Neoptera</taxon>
        <taxon>Paraneoptera</taxon>
        <taxon>Hemiptera</taxon>
        <taxon>Sternorrhyncha</taxon>
        <taxon>Aphidomorpha</taxon>
        <taxon>Aphidoidea</taxon>
        <taxon>Aphididae</taxon>
        <taxon>Aphidini</taxon>
        <taxon>Aphis</taxon>
        <taxon>Aphis</taxon>
    </lineage>
</organism>
<gene>
    <name evidence="3" type="ORF">FWK35_00010524</name>
</gene>
<evidence type="ECO:0000313" key="3">
    <source>
        <dbReference type="EMBL" id="KAF0764777.1"/>
    </source>
</evidence>
<dbReference type="GO" id="GO:0008270">
    <property type="term" value="F:zinc ion binding"/>
    <property type="evidence" value="ECO:0007669"/>
    <property type="project" value="UniProtKB-KW"/>
</dbReference>